<dbReference type="Pfam" id="PF10670">
    <property type="entry name" value="DUF4198"/>
    <property type="match status" value="1"/>
</dbReference>
<accession>A0A5C5XYM9</accession>
<proteinExistence type="predicted"/>
<name>A0A5C5XYM9_9PLAN</name>
<reference evidence="1 2" key="1">
    <citation type="submission" date="2019-02" db="EMBL/GenBank/DDBJ databases">
        <title>Deep-cultivation of Planctomycetes and their phenomic and genomic characterization uncovers novel biology.</title>
        <authorList>
            <person name="Wiegand S."/>
            <person name="Jogler M."/>
            <person name="Boedeker C."/>
            <person name="Pinto D."/>
            <person name="Vollmers J."/>
            <person name="Rivas-Marin E."/>
            <person name="Kohn T."/>
            <person name="Peeters S.H."/>
            <person name="Heuer A."/>
            <person name="Rast P."/>
            <person name="Oberbeckmann S."/>
            <person name="Bunk B."/>
            <person name="Jeske O."/>
            <person name="Meyerdierks A."/>
            <person name="Storesund J.E."/>
            <person name="Kallscheuer N."/>
            <person name="Luecker S."/>
            <person name="Lage O.M."/>
            <person name="Pohl T."/>
            <person name="Merkel B.J."/>
            <person name="Hornburger P."/>
            <person name="Mueller R.-W."/>
            <person name="Bruemmer F."/>
            <person name="Labrenz M."/>
            <person name="Spormann A.M."/>
            <person name="Op Den Camp H."/>
            <person name="Overmann J."/>
            <person name="Amann R."/>
            <person name="Jetten M.S.M."/>
            <person name="Mascher T."/>
            <person name="Medema M.H."/>
            <person name="Devos D.P."/>
            <person name="Kaster A.-K."/>
            <person name="Ovreas L."/>
            <person name="Rohde M."/>
            <person name="Galperin M.Y."/>
            <person name="Jogler C."/>
        </authorList>
    </citation>
    <scope>NUCLEOTIDE SEQUENCE [LARGE SCALE GENOMIC DNA]</scope>
    <source>
        <strain evidence="1 2">Pan14r</strain>
    </source>
</reference>
<dbReference type="RefSeq" id="WP_146438365.1">
    <property type="nucleotide sequence ID" value="NZ_SJPL01000001.1"/>
</dbReference>
<comment type="caution">
    <text evidence="1">The sequence shown here is derived from an EMBL/GenBank/DDBJ whole genome shotgun (WGS) entry which is preliminary data.</text>
</comment>
<organism evidence="1 2">
    <name type="scientific">Crateriforma conspicua</name>
    <dbReference type="NCBI Taxonomy" id="2527996"/>
    <lineage>
        <taxon>Bacteria</taxon>
        <taxon>Pseudomonadati</taxon>
        <taxon>Planctomycetota</taxon>
        <taxon>Planctomycetia</taxon>
        <taxon>Planctomycetales</taxon>
        <taxon>Planctomycetaceae</taxon>
        <taxon>Crateriforma</taxon>
    </lineage>
</organism>
<protein>
    <submittedName>
        <fullName evidence="1">Nickel uptake substrate-specific transmembrane region</fullName>
    </submittedName>
</protein>
<keyword evidence="2" id="KW-1185">Reference proteome</keyword>
<dbReference type="OrthoDB" id="273334at2"/>
<gene>
    <name evidence="1" type="ORF">Pan14r_07720</name>
</gene>
<dbReference type="AlphaFoldDB" id="A0A5C5XYM9"/>
<dbReference type="Proteomes" id="UP000317238">
    <property type="component" value="Unassembled WGS sequence"/>
</dbReference>
<evidence type="ECO:0000313" key="2">
    <source>
        <dbReference type="Proteomes" id="UP000317238"/>
    </source>
</evidence>
<sequence length="273" mass="30218">MLNSLTRTIFIIAVFFGLFGSPESLAHDTWLQTNTPIVRTGQPLIVELCLGNHGNGHRDFLLASQVTLDWTTTRWHQPDGPNVDLNDTMHSTSSAEKQGVWRTTVSPKSSGIHAFTQTLDRVLNHGRPIRSQRTAKAYVAVGPMLDSITLDDRPHQKPFGWAFEVVLDSCPFREVVAGEPLTAKVLLHHQPLAGCRVSLIPEGGQLAEDFDPRFEADTDDQGNVTLVPPKPGRYLLVAHHTASDEKTDEYDFTSYATTVTLYVPAGRPWVAVE</sequence>
<evidence type="ECO:0000313" key="1">
    <source>
        <dbReference type="EMBL" id="TWT68526.1"/>
    </source>
</evidence>
<dbReference type="InterPro" id="IPR019613">
    <property type="entry name" value="DUF4198"/>
</dbReference>
<dbReference type="EMBL" id="SJPL01000001">
    <property type="protein sequence ID" value="TWT68526.1"/>
    <property type="molecule type" value="Genomic_DNA"/>
</dbReference>
<keyword evidence="1" id="KW-0812">Transmembrane</keyword>
<keyword evidence="1" id="KW-0472">Membrane</keyword>